<proteinExistence type="predicted"/>
<evidence type="ECO:0008006" key="3">
    <source>
        <dbReference type="Google" id="ProtNLM"/>
    </source>
</evidence>
<name>A0A8S0WQ32_CYCAE</name>
<dbReference type="EMBL" id="CACVBS010000036">
    <property type="protein sequence ID" value="CAA7262672.1"/>
    <property type="molecule type" value="Genomic_DNA"/>
</dbReference>
<protein>
    <recommendedName>
        <fullName evidence="3">F-box domain-containing protein</fullName>
    </recommendedName>
</protein>
<organism evidence="1 2">
    <name type="scientific">Cyclocybe aegerita</name>
    <name type="common">Black poplar mushroom</name>
    <name type="synonym">Agrocybe aegerita</name>
    <dbReference type="NCBI Taxonomy" id="1973307"/>
    <lineage>
        <taxon>Eukaryota</taxon>
        <taxon>Fungi</taxon>
        <taxon>Dikarya</taxon>
        <taxon>Basidiomycota</taxon>
        <taxon>Agaricomycotina</taxon>
        <taxon>Agaricomycetes</taxon>
        <taxon>Agaricomycetidae</taxon>
        <taxon>Agaricales</taxon>
        <taxon>Agaricineae</taxon>
        <taxon>Bolbitiaceae</taxon>
        <taxon>Cyclocybe</taxon>
    </lineage>
</organism>
<dbReference type="AlphaFoldDB" id="A0A8S0WQ32"/>
<comment type="caution">
    <text evidence="1">The sequence shown here is derived from an EMBL/GenBank/DDBJ whole genome shotgun (WGS) entry which is preliminary data.</text>
</comment>
<evidence type="ECO:0000313" key="2">
    <source>
        <dbReference type="Proteomes" id="UP000467700"/>
    </source>
</evidence>
<keyword evidence="2" id="KW-1185">Reference proteome</keyword>
<dbReference type="Proteomes" id="UP000467700">
    <property type="component" value="Unassembled WGS sequence"/>
</dbReference>
<accession>A0A8S0WQ32</accession>
<gene>
    <name evidence="1" type="ORF">AAE3_LOCUS4987</name>
</gene>
<reference evidence="1 2" key="1">
    <citation type="submission" date="2020-01" db="EMBL/GenBank/DDBJ databases">
        <authorList>
            <person name="Gupta K D."/>
        </authorList>
    </citation>
    <scope>NUCLEOTIDE SEQUENCE [LARGE SCALE GENOMIC DNA]</scope>
</reference>
<sequence>MNPSNPSCLPFEILKRICDEVSLTSRESLKSCSLASHAFLHLSRRHLFQKVTLSIQPNGSSIDNPHFSELIPFLVQNANILSTIRVVRIQRRPSAKPSPLNSTWSSATKLLSQLLEKVDNRGLQRLAIVSSFLADWTTLDKGLRSVLLRYCHIATLHHLELLYMSVSKQELLSFVQVPKVSLSGMSVLSHNLDQDTSAPETQIPSLESRLRELSVTHRFPNLDSDIWSILEEASGTLETLACLSSPHHGPSSTVNPLYTLDLKPLPRLPHLKSLTFCLSLDRLSIERSTRLLEGVFTPSRVEILEICCDFQVPPSRSELAGWGFDALDAVLAGAALNCLQQVRVTMKEVALALSAPLSSNLDPAALRAMDLGIFRTYLPRTSAKGIIVGVEEDCSGAG</sequence>
<dbReference type="OrthoDB" id="2745898at2759"/>
<evidence type="ECO:0000313" key="1">
    <source>
        <dbReference type="EMBL" id="CAA7262672.1"/>
    </source>
</evidence>